<dbReference type="AlphaFoldDB" id="A0A2T0RAE0"/>
<dbReference type="Proteomes" id="UP000238083">
    <property type="component" value="Unassembled WGS sequence"/>
</dbReference>
<dbReference type="EMBL" id="PVZF01000001">
    <property type="protein sequence ID" value="PRY18132.1"/>
    <property type="molecule type" value="Genomic_DNA"/>
</dbReference>
<proteinExistence type="predicted"/>
<evidence type="ECO:0000313" key="2">
    <source>
        <dbReference type="EMBL" id="PRY18132.1"/>
    </source>
</evidence>
<sequence>MDSPLLVAATASYAANCTLGAAVALHLVDSSGWRWVHHAVYVATGSLTALAGVDLLRRRPAAFRRLLPVAAPLLAIPALPARSRWHPVLAATAAPAYVLALRAA</sequence>
<dbReference type="OrthoDB" id="5020186at2"/>
<comment type="caution">
    <text evidence="2">The sequence shown here is derived from an EMBL/GenBank/DDBJ whole genome shotgun (WGS) entry which is preliminary data.</text>
</comment>
<reference evidence="2 3" key="1">
    <citation type="submission" date="2018-03" db="EMBL/GenBank/DDBJ databases">
        <title>Genomic Encyclopedia of Archaeal and Bacterial Type Strains, Phase II (KMG-II): from individual species to whole genera.</title>
        <authorList>
            <person name="Goeker M."/>
        </authorList>
    </citation>
    <scope>NUCLEOTIDE SEQUENCE [LARGE SCALE GENOMIC DNA]</scope>
    <source>
        <strain evidence="2 3">DSM 19711</strain>
    </source>
</reference>
<gene>
    <name evidence="2" type="ORF">CLV37_101376</name>
</gene>
<keyword evidence="3" id="KW-1185">Reference proteome</keyword>
<evidence type="ECO:0000313" key="3">
    <source>
        <dbReference type="Proteomes" id="UP000238083"/>
    </source>
</evidence>
<accession>A0A2T0RAE0</accession>
<organism evidence="2 3">
    <name type="scientific">Kineococcus rhizosphaerae</name>
    <dbReference type="NCBI Taxonomy" id="559628"/>
    <lineage>
        <taxon>Bacteria</taxon>
        <taxon>Bacillati</taxon>
        <taxon>Actinomycetota</taxon>
        <taxon>Actinomycetes</taxon>
        <taxon>Kineosporiales</taxon>
        <taxon>Kineosporiaceae</taxon>
        <taxon>Kineococcus</taxon>
    </lineage>
</organism>
<name>A0A2T0RAE0_9ACTN</name>
<protein>
    <submittedName>
        <fullName evidence="2">Uncharacterized protein</fullName>
    </submittedName>
</protein>
<evidence type="ECO:0000256" key="1">
    <source>
        <dbReference type="SAM" id="Phobius"/>
    </source>
</evidence>
<keyword evidence="1" id="KW-1133">Transmembrane helix</keyword>
<keyword evidence="1" id="KW-0812">Transmembrane</keyword>
<keyword evidence="1" id="KW-0472">Membrane</keyword>
<feature type="transmembrane region" description="Helical" evidence="1">
    <location>
        <begin position="36"/>
        <end position="56"/>
    </location>
</feature>
<dbReference type="RefSeq" id="WP_106206384.1">
    <property type="nucleotide sequence ID" value="NZ_PVZF01000001.1"/>
</dbReference>